<accession>A0A6C0F3D2</accession>
<reference evidence="1" key="1">
    <citation type="journal article" date="2020" name="Nature">
        <title>Giant virus diversity and host interactions through global metagenomics.</title>
        <authorList>
            <person name="Schulz F."/>
            <person name="Roux S."/>
            <person name="Paez-Espino D."/>
            <person name="Jungbluth S."/>
            <person name="Walsh D.A."/>
            <person name="Denef V.J."/>
            <person name="McMahon K.D."/>
            <person name="Konstantinidis K.T."/>
            <person name="Eloe-Fadrosh E.A."/>
            <person name="Kyrpides N.C."/>
            <person name="Woyke T."/>
        </authorList>
    </citation>
    <scope>NUCLEOTIDE SEQUENCE</scope>
    <source>
        <strain evidence="1">GVMAG-M-3300009180-1</strain>
    </source>
</reference>
<protein>
    <recommendedName>
        <fullName evidence="2">mRNA capping enzyme adenylation domain-containing protein</fullName>
    </recommendedName>
</protein>
<dbReference type="AlphaFoldDB" id="A0A6C0F3D2"/>
<dbReference type="EMBL" id="MN739012">
    <property type="protein sequence ID" value="QHT35059.1"/>
    <property type="molecule type" value="Genomic_DNA"/>
</dbReference>
<organism evidence="1">
    <name type="scientific">viral metagenome</name>
    <dbReference type="NCBI Taxonomy" id="1070528"/>
    <lineage>
        <taxon>unclassified sequences</taxon>
        <taxon>metagenomes</taxon>
        <taxon>organismal metagenomes</taxon>
    </lineage>
</organism>
<evidence type="ECO:0008006" key="2">
    <source>
        <dbReference type="Google" id="ProtNLM"/>
    </source>
</evidence>
<name>A0A6C0F3D2_9ZZZZ</name>
<sequence length="334" mass="39200">MTMLSQHQNDLLKQRFPTFELSYETIIHKNVPDNYNLALAIPNGRKSYVWFSFSKDTDVAYLLDLDKDKRIVKSSILPITFDATLSLGTILYGVFLSETNAFIIEDIHYFKGITMQHLTMGEKLHYIKTLLDTPTTGIKFALPVLWYNTAREPEKLQEDTIPYPVHHIQYRALSHIVPFLNYTIVRKPMVEKESTKVYIRPMSNVVPDFNKPQYKQTTVFQVTADIQFDIYHLHAYGKNSAPAYYNTAYIPNYKTSVLMNDLFRNIKENRNLDYIEESDDEADFEDVREDRFVDLKKTLHMECVFNHKFKRWTPMRVVKGPCKVVHVSQLAKQY</sequence>
<proteinExistence type="predicted"/>
<evidence type="ECO:0000313" key="1">
    <source>
        <dbReference type="EMBL" id="QHT35059.1"/>
    </source>
</evidence>